<keyword evidence="2 9" id="KW-0813">Transport</keyword>
<dbReference type="Gene3D" id="2.170.130.10">
    <property type="entry name" value="TonB-dependent receptor, plug domain"/>
    <property type="match status" value="1"/>
</dbReference>
<evidence type="ECO:0000259" key="14">
    <source>
        <dbReference type="Pfam" id="PF07715"/>
    </source>
</evidence>
<evidence type="ECO:0000256" key="8">
    <source>
        <dbReference type="ARBA" id="ARBA00023237"/>
    </source>
</evidence>
<keyword evidence="6 10" id="KW-0798">TonB box</keyword>
<gene>
    <name evidence="15" type="ORF">SAMN04488038_11276</name>
</gene>
<evidence type="ECO:0000256" key="2">
    <source>
        <dbReference type="ARBA" id="ARBA00022448"/>
    </source>
</evidence>
<dbReference type="Proteomes" id="UP000199233">
    <property type="component" value="Unassembled WGS sequence"/>
</dbReference>
<keyword evidence="8 9" id="KW-0998">Cell outer membrane</keyword>
<evidence type="ECO:0000256" key="3">
    <source>
        <dbReference type="ARBA" id="ARBA00022452"/>
    </source>
</evidence>
<evidence type="ECO:0000256" key="9">
    <source>
        <dbReference type="PROSITE-ProRule" id="PRU01360"/>
    </source>
</evidence>
<evidence type="ECO:0000259" key="13">
    <source>
        <dbReference type="Pfam" id="PF00593"/>
    </source>
</evidence>
<dbReference type="Gene3D" id="2.40.170.20">
    <property type="entry name" value="TonB-dependent receptor, beta-barrel domain"/>
    <property type="match status" value="1"/>
</dbReference>
<dbReference type="InterPro" id="IPR036942">
    <property type="entry name" value="Beta-barrel_TonB_sf"/>
</dbReference>
<evidence type="ECO:0000256" key="6">
    <source>
        <dbReference type="ARBA" id="ARBA00023077"/>
    </source>
</evidence>
<reference evidence="15 16" key="1">
    <citation type="submission" date="2016-10" db="EMBL/GenBank/DDBJ databases">
        <authorList>
            <person name="de Groot N.N."/>
        </authorList>
    </citation>
    <scope>NUCLEOTIDE SEQUENCE [LARGE SCALE GENOMIC DNA]</scope>
    <source>
        <strain evidence="15 16">DSM 25927</strain>
    </source>
</reference>
<keyword evidence="5 12" id="KW-0732">Signal</keyword>
<keyword evidence="4 9" id="KW-0812">Transmembrane</keyword>
<comment type="subcellular location">
    <subcellularLocation>
        <location evidence="1 9">Cell outer membrane</location>
        <topology evidence="1 9">Multi-pass membrane protein</topology>
    </subcellularLocation>
</comment>
<evidence type="ECO:0000313" key="15">
    <source>
        <dbReference type="EMBL" id="SEQ90439.1"/>
    </source>
</evidence>
<dbReference type="PANTHER" id="PTHR30069">
    <property type="entry name" value="TONB-DEPENDENT OUTER MEMBRANE RECEPTOR"/>
    <property type="match status" value="1"/>
</dbReference>
<dbReference type="Pfam" id="PF07715">
    <property type="entry name" value="Plug"/>
    <property type="match status" value="1"/>
</dbReference>
<dbReference type="InterPro" id="IPR039426">
    <property type="entry name" value="TonB-dep_rcpt-like"/>
</dbReference>
<evidence type="ECO:0000256" key="11">
    <source>
        <dbReference type="RuleBase" id="RU003357"/>
    </source>
</evidence>
<accession>A0A1H9JUC6</accession>
<evidence type="ECO:0000256" key="5">
    <source>
        <dbReference type="ARBA" id="ARBA00022729"/>
    </source>
</evidence>
<keyword evidence="7 9" id="KW-0472">Membrane</keyword>
<dbReference type="OrthoDB" id="9760620at2"/>
<dbReference type="AlphaFoldDB" id="A0A1H9JUC6"/>
<dbReference type="InterPro" id="IPR037066">
    <property type="entry name" value="Plug_dom_sf"/>
</dbReference>
<feature type="chain" id="PRO_5011548626" evidence="12">
    <location>
        <begin position="38"/>
        <end position="725"/>
    </location>
</feature>
<dbReference type="InterPro" id="IPR000531">
    <property type="entry name" value="Beta-barrel_TonB"/>
</dbReference>
<evidence type="ECO:0000256" key="7">
    <source>
        <dbReference type="ARBA" id="ARBA00023136"/>
    </source>
</evidence>
<feature type="domain" description="TonB-dependent receptor-like beta-barrel" evidence="13">
    <location>
        <begin position="259"/>
        <end position="688"/>
    </location>
</feature>
<dbReference type="STRING" id="489703.SAMN04488038_11276"/>
<comment type="similarity">
    <text evidence="9 11">Belongs to the TonB-dependent receptor family.</text>
</comment>
<evidence type="ECO:0000256" key="12">
    <source>
        <dbReference type="SAM" id="SignalP"/>
    </source>
</evidence>
<feature type="signal peptide" evidence="12">
    <location>
        <begin position="1"/>
        <end position="37"/>
    </location>
</feature>
<evidence type="ECO:0000256" key="4">
    <source>
        <dbReference type="ARBA" id="ARBA00022692"/>
    </source>
</evidence>
<dbReference type="CDD" id="cd01347">
    <property type="entry name" value="ligand_gated_channel"/>
    <property type="match status" value="1"/>
</dbReference>
<feature type="domain" description="TonB-dependent receptor plug" evidence="14">
    <location>
        <begin position="63"/>
        <end position="164"/>
    </location>
</feature>
<keyword evidence="3 9" id="KW-1134">Transmembrane beta strand</keyword>
<name>A0A1H9JUC6_9GAMM</name>
<evidence type="ECO:0000256" key="10">
    <source>
        <dbReference type="PROSITE-ProRule" id="PRU10143"/>
    </source>
</evidence>
<sequence>MPKSLRPRTLRAVERRRIPTLLSLSAVGLLLPLCAAAAEGNEVETVTVTATRIAQDSFEIPASIDSTTIAEGMSVNLNDTLTPVAGVLARDRHNFAQDMQISVRGFGARSAFGIRGVRLLLDGVPATQPDGQGQVSHFNLDSAARVEVLRGPFSSLYGNSSGGVIQMFTADGTPEPQLSLSAGGGSYESWRTALGARGSYGISDYNLGFTHYATGGFRDHSRARRESGNAKLNIKLDEHQRLSLLANNMSTPHAQDALGLTRAQFQADPSQATSVATQFNTRKSADQTQLGAVYERDIGSSQNLRLLGYYGHRAIVQYLAIPVATQGNPLHAGGVVDLDTDYGGVDARWSWRTQLAGQPFSLVAGLNWDDLGQHRRGYENFVGTTLGVKGRLRRNELDKVYSLDEYLQASWQFASDWSAMAGARYSRIKFNSQDHYVTGSNPDDSGNRHYSAATPVAGLMWRYSETLHFYGSYGRGFETPTFAELAYRPDGQAGLNLGLDSARSNNGELGAKLRLPGKTQAQLALFQAITRDEIVTVTNAGGRATYGNADRTRRQGLEAATQTALPADLTLNLAYTWLDATVRAPYTTCVATPCTAPTPGNPSGTNLAQVASGSRIAGVPRSQLYGALRWGGELGWHAEVSGSYLSEVPVNDRNTESAPSYWLLGLNGAYVRELPQGRLRAFLSLDNLLDKDYVGSVIVNDGNSRFYEPGPGFNVNAGLGFDWKV</sequence>
<organism evidence="15 16">
    <name type="scientific">Solimonas aquatica</name>
    <dbReference type="NCBI Taxonomy" id="489703"/>
    <lineage>
        <taxon>Bacteria</taxon>
        <taxon>Pseudomonadati</taxon>
        <taxon>Pseudomonadota</taxon>
        <taxon>Gammaproteobacteria</taxon>
        <taxon>Nevskiales</taxon>
        <taxon>Nevskiaceae</taxon>
        <taxon>Solimonas</taxon>
    </lineage>
</organism>
<dbReference type="InterPro" id="IPR010916">
    <property type="entry name" value="TonB_box_CS"/>
</dbReference>
<dbReference type="PROSITE" id="PS52016">
    <property type="entry name" value="TONB_DEPENDENT_REC_3"/>
    <property type="match status" value="1"/>
</dbReference>
<dbReference type="InterPro" id="IPR012910">
    <property type="entry name" value="Plug_dom"/>
</dbReference>
<dbReference type="SUPFAM" id="SSF56935">
    <property type="entry name" value="Porins"/>
    <property type="match status" value="1"/>
</dbReference>
<proteinExistence type="inferred from homology"/>
<keyword evidence="16" id="KW-1185">Reference proteome</keyword>
<dbReference type="GO" id="GO:0044718">
    <property type="term" value="P:siderophore transmembrane transport"/>
    <property type="evidence" value="ECO:0007669"/>
    <property type="project" value="TreeGrafter"/>
</dbReference>
<dbReference type="GO" id="GO:0015344">
    <property type="term" value="F:siderophore uptake transmembrane transporter activity"/>
    <property type="evidence" value="ECO:0007669"/>
    <property type="project" value="TreeGrafter"/>
</dbReference>
<dbReference type="Pfam" id="PF00593">
    <property type="entry name" value="TonB_dep_Rec_b-barrel"/>
    <property type="match status" value="1"/>
</dbReference>
<evidence type="ECO:0000313" key="16">
    <source>
        <dbReference type="Proteomes" id="UP000199233"/>
    </source>
</evidence>
<feature type="short sequence motif" description="TonB box" evidence="10">
    <location>
        <begin position="45"/>
        <end position="51"/>
    </location>
</feature>
<protein>
    <submittedName>
        <fullName evidence="15">Iron complex outermembrane recepter protein</fullName>
    </submittedName>
</protein>
<dbReference type="PROSITE" id="PS00430">
    <property type="entry name" value="TONB_DEPENDENT_REC_1"/>
    <property type="match status" value="1"/>
</dbReference>
<evidence type="ECO:0000256" key="1">
    <source>
        <dbReference type="ARBA" id="ARBA00004571"/>
    </source>
</evidence>
<dbReference type="EMBL" id="FOFS01000012">
    <property type="protein sequence ID" value="SEQ90439.1"/>
    <property type="molecule type" value="Genomic_DNA"/>
</dbReference>
<dbReference type="PANTHER" id="PTHR30069:SF28">
    <property type="entry name" value="TONB-DEPENDENT RECEPTOR YNCD-RELATED"/>
    <property type="match status" value="1"/>
</dbReference>
<dbReference type="GO" id="GO:0009279">
    <property type="term" value="C:cell outer membrane"/>
    <property type="evidence" value="ECO:0007669"/>
    <property type="project" value="UniProtKB-SubCell"/>
</dbReference>
<dbReference type="RefSeq" id="WP_093288014.1">
    <property type="nucleotide sequence ID" value="NZ_FOFS01000012.1"/>
</dbReference>